<evidence type="ECO:0000256" key="1">
    <source>
        <dbReference type="ARBA" id="ARBA00006654"/>
    </source>
</evidence>
<dbReference type="PRINTS" id="PR01607">
    <property type="entry name" value="APYRASEFAMLY"/>
</dbReference>
<keyword evidence="2" id="KW-0479">Metal-binding</keyword>
<dbReference type="EMBL" id="CP020373">
    <property type="protein sequence ID" value="AZQ10823.1"/>
    <property type="molecule type" value="Genomic_DNA"/>
</dbReference>
<evidence type="ECO:0000259" key="7">
    <source>
        <dbReference type="Pfam" id="PF02872"/>
    </source>
</evidence>
<dbReference type="PROSITE" id="PS51257">
    <property type="entry name" value="PROKAR_LIPOPROTEIN"/>
    <property type="match status" value="1"/>
</dbReference>
<accession>A0ABM7DNJ8</accession>
<evidence type="ECO:0000313" key="8">
    <source>
        <dbReference type="EMBL" id="AZQ10823.1"/>
    </source>
</evidence>
<evidence type="ECO:0000256" key="5">
    <source>
        <dbReference type="RuleBase" id="RU362119"/>
    </source>
</evidence>
<feature type="signal peptide" evidence="5">
    <location>
        <begin position="1"/>
        <end position="24"/>
    </location>
</feature>
<dbReference type="SUPFAM" id="SSF56300">
    <property type="entry name" value="Metallo-dependent phosphatases"/>
    <property type="match status" value="1"/>
</dbReference>
<evidence type="ECO:0000256" key="2">
    <source>
        <dbReference type="ARBA" id="ARBA00022723"/>
    </source>
</evidence>
<dbReference type="InterPro" id="IPR036907">
    <property type="entry name" value="5'-Nucleotdase_C_sf"/>
</dbReference>
<evidence type="ECO:0000313" key="9">
    <source>
        <dbReference type="Proteomes" id="UP000278437"/>
    </source>
</evidence>
<dbReference type="Pfam" id="PF02872">
    <property type="entry name" value="5_nucleotid_C"/>
    <property type="match status" value="1"/>
</dbReference>
<keyword evidence="9" id="KW-1185">Reference proteome</keyword>
<name>A0ABM7DNJ8_9GAMM</name>
<protein>
    <submittedName>
        <fullName evidence="8">Trifunctional nucleotide phosphoesterase protein YfkN</fullName>
    </submittedName>
</protein>
<dbReference type="Gene3D" id="3.90.780.10">
    <property type="entry name" value="5'-Nucleotidase, C-terminal domain"/>
    <property type="match status" value="1"/>
</dbReference>
<feature type="domain" description="5'-Nucleotidase C-terminal" evidence="7">
    <location>
        <begin position="374"/>
        <end position="522"/>
    </location>
</feature>
<comment type="similarity">
    <text evidence="1 5">Belongs to the 5'-nucleotidase family.</text>
</comment>
<dbReference type="RefSeq" id="WP_126167159.1">
    <property type="nucleotide sequence ID" value="NZ_CP020373.1"/>
</dbReference>
<dbReference type="NCBIfam" id="NF007109">
    <property type="entry name" value="PRK09558.1"/>
    <property type="match status" value="1"/>
</dbReference>
<feature type="domain" description="Calcineurin-like phosphoesterase" evidence="6">
    <location>
        <begin position="46"/>
        <end position="263"/>
    </location>
</feature>
<evidence type="ECO:0000256" key="3">
    <source>
        <dbReference type="ARBA" id="ARBA00022729"/>
    </source>
</evidence>
<dbReference type="PANTHER" id="PTHR11575">
    <property type="entry name" value="5'-NUCLEOTIDASE-RELATED"/>
    <property type="match status" value="1"/>
</dbReference>
<keyword evidence="3 5" id="KW-0732">Signal</keyword>
<reference evidence="9" key="1">
    <citation type="submission" date="2017-03" db="EMBL/GenBank/DDBJ databases">
        <title>Full genome sequence of a non-lethal Shewanella isolate that potentiates virulence of Vibio parahaemolyticus causing acute hepatopancreatic necrosis disease (AHPND) in shrimp.</title>
        <authorList>
            <person name="Prachumwat A."/>
            <person name="Sritunyalucksana K."/>
        </authorList>
    </citation>
    <scope>NUCLEOTIDE SEQUENCE [LARGE SCALE GENOMIC DNA]</scope>
    <source>
        <strain evidence="9">TH2012</strain>
    </source>
</reference>
<keyword evidence="4 5" id="KW-0547">Nucleotide-binding</keyword>
<dbReference type="Gene3D" id="3.60.21.10">
    <property type="match status" value="1"/>
</dbReference>
<evidence type="ECO:0000259" key="6">
    <source>
        <dbReference type="Pfam" id="PF00149"/>
    </source>
</evidence>
<dbReference type="InterPro" id="IPR008334">
    <property type="entry name" value="5'-Nucleotdase_C"/>
</dbReference>
<proteinExistence type="inferred from homology"/>
<feature type="chain" id="PRO_5045004769" evidence="5">
    <location>
        <begin position="25"/>
        <end position="571"/>
    </location>
</feature>
<gene>
    <name evidence="8" type="primary">yfkN</name>
    <name evidence="8" type="ORF">STH12_01715</name>
</gene>
<dbReference type="PROSITE" id="PS00786">
    <property type="entry name" value="5_NUCLEOTIDASE_2"/>
    <property type="match status" value="1"/>
</dbReference>
<evidence type="ECO:0000256" key="4">
    <source>
        <dbReference type="ARBA" id="ARBA00022741"/>
    </source>
</evidence>
<dbReference type="InterPro" id="IPR006146">
    <property type="entry name" value="5'-Nucleotdase_CS"/>
</dbReference>
<keyword evidence="5" id="KW-0378">Hydrolase</keyword>
<dbReference type="PANTHER" id="PTHR11575:SF46">
    <property type="entry name" value="PROTEIN USHA"/>
    <property type="match status" value="1"/>
</dbReference>
<dbReference type="Pfam" id="PF00149">
    <property type="entry name" value="Metallophos"/>
    <property type="match status" value="1"/>
</dbReference>
<dbReference type="InterPro" id="IPR029052">
    <property type="entry name" value="Metallo-depent_PP-like"/>
</dbReference>
<organism evidence="8 9">
    <name type="scientific">Shewanella khirikhana</name>
    <dbReference type="NCBI Taxonomy" id="1965282"/>
    <lineage>
        <taxon>Bacteria</taxon>
        <taxon>Pseudomonadati</taxon>
        <taxon>Pseudomonadota</taxon>
        <taxon>Gammaproteobacteria</taxon>
        <taxon>Alteromonadales</taxon>
        <taxon>Shewanellaceae</taxon>
        <taxon>Shewanella</taxon>
    </lineage>
</organism>
<dbReference type="InterPro" id="IPR006179">
    <property type="entry name" value="5_nucleotidase/apyrase"/>
</dbReference>
<dbReference type="InterPro" id="IPR004843">
    <property type="entry name" value="Calcineurin-like_PHP"/>
</dbReference>
<dbReference type="Proteomes" id="UP000278437">
    <property type="component" value="Chromosome"/>
</dbReference>
<dbReference type="SUPFAM" id="SSF55816">
    <property type="entry name" value="5'-nucleotidase (syn. UDP-sugar hydrolase), C-terminal domain"/>
    <property type="match status" value="1"/>
</dbReference>
<sequence length="571" mass="61286">MSHKLIKGMLATAVLAALTGCMDADPKEPVVPTTCAEAGDACKTFTVLHTNDNHGRFWENKDGEYGMAARKTLIDQIRGEVEGNGGEVLLLSGGDINTGVPESDLQDAVPDFIGMTKIGYDAMAVGNHEFDNPLSVLDMQRQLADFPFLSANIYKADGTRYFDAYKVFEVNGVRIAVVGLTTEDTAKIGNPEFISELTFTDPKEEVAKVIKEIKDGNKADLVFAVTHMGHYADAQNGSNAPGDVAMARSLNKGDLQLVIGGHSQNPVCMEPGTNNYADFQPGDECTPDQQNGTWIMQAHEWGKYVGRADFEYFNGELHLASYKLIPVNLKKSVTDEAGNKTKVLVADAIEPDAELKDLLQYYQDKGQASLDEVIASTDGRLEGDRTFVRNEQTNLGRLIAMAQAVKVNADVGVMNSGGVRASIDAGDISYRDVLTVQPFGNMVTLSTMTGTELAEYLSAVATMQRGSGAYAQITGVKMTVDCTAKTVDISDVNGKGFAADASYTFTVPSFNAAGGDGYPVLAPVQTGYVDADVLYDFFKTKGTIKAADYNPVGDIVYTNSDSPLGCEVTAQ</sequence>